<organism evidence="2 3">
    <name type="scientific">Actinoallomurus spadix</name>
    <dbReference type="NCBI Taxonomy" id="79912"/>
    <lineage>
        <taxon>Bacteria</taxon>
        <taxon>Bacillati</taxon>
        <taxon>Actinomycetota</taxon>
        <taxon>Actinomycetes</taxon>
        <taxon>Streptosporangiales</taxon>
        <taxon>Thermomonosporaceae</taxon>
        <taxon>Actinoallomurus</taxon>
    </lineage>
</organism>
<dbReference type="EMBL" id="BAAABM010000037">
    <property type="protein sequence ID" value="GAA0347977.1"/>
    <property type="molecule type" value="Genomic_DNA"/>
</dbReference>
<gene>
    <name evidence="2" type="ORF">GCM10010151_42110</name>
</gene>
<proteinExistence type="predicted"/>
<keyword evidence="3" id="KW-1185">Reference proteome</keyword>
<feature type="compositionally biased region" description="Acidic residues" evidence="1">
    <location>
        <begin position="1"/>
        <end position="15"/>
    </location>
</feature>
<reference evidence="2 3" key="1">
    <citation type="journal article" date="2019" name="Int. J. Syst. Evol. Microbiol.">
        <title>The Global Catalogue of Microorganisms (GCM) 10K type strain sequencing project: providing services to taxonomists for standard genome sequencing and annotation.</title>
        <authorList>
            <consortium name="The Broad Institute Genomics Platform"/>
            <consortium name="The Broad Institute Genome Sequencing Center for Infectious Disease"/>
            <person name="Wu L."/>
            <person name="Ma J."/>
        </authorList>
    </citation>
    <scope>NUCLEOTIDE SEQUENCE [LARGE SCALE GENOMIC DNA]</scope>
    <source>
        <strain evidence="2 3">JCM 3146</strain>
    </source>
</reference>
<dbReference type="RefSeq" id="WP_252801347.1">
    <property type="nucleotide sequence ID" value="NZ_BAAABM010000037.1"/>
</dbReference>
<evidence type="ECO:0000256" key="1">
    <source>
        <dbReference type="SAM" id="MobiDB-lite"/>
    </source>
</evidence>
<sequence length="51" mass="5648">MTTPDDDPQWSEEEIDARRNDAPAQQPPVLPGIGSVSQDPDLFPLDDEREG</sequence>
<name>A0ABN0WWZ1_9ACTN</name>
<evidence type="ECO:0000313" key="3">
    <source>
        <dbReference type="Proteomes" id="UP001501822"/>
    </source>
</evidence>
<accession>A0ABN0WWZ1</accession>
<evidence type="ECO:0000313" key="2">
    <source>
        <dbReference type="EMBL" id="GAA0347977.1"/>
    </source>
</evidence>
<feature type="region of interest" description="Disordered" evidence="1">
    <location>
        <begin position="1"/>
        <end position="51"/>
    </location>
</feature>
<dbReference type="Proteomes" id="UP001501822">
    <property type="component" value="Unassembled WGS sequence"/>
</dbReference>
<comment type="caution">
    <text evidence="2">The sequence shown here is derived from an EMBL/GenBank/DDBJ whole genome shotgun (WGS) entry which is preliminary data.</text>
</comment>
<protein>
    <submittedName>
        <fullName evidence="2">Uncharacterized protein</fullName>
    </submittedName>
</protein>